<evidence type="ECO:0000259" key="1">
    <source>
        <dbReference type="Pfam" id="PF24801"/>
    </source>
</evidence>
<dbReference type="Pfam" id="PF24801">
    <property type="entry name" value="FNIII-A_GpJ"/>
    <property type="match status" value="1"/>
</dbReference>
<proteinExistence type="predicted"/>
<sequence>MISLIVYPHKLDRSVFSSYGVEQSASLLSTLEAYCDSLECDQFTVFVNDKPMSFEDWAACRLADGDMVEVVIEPKEPITIFYAVVAVLAVGSAVYTMSNIPDTYNSTTPKGSSIYDINSQGNRVRINGAVPELLGRHKVIPDLIAPPYKTFEDNEQWLLLLMCVGGGNIDFDHPDRLNYPNDKLIYIAETEADRLGIDCQYLIAPPGADLTAHPAHQIMYTAPEVANGEVEIEVEGLVIGVTSSDSKFLKPASIHSLRLIKLTIIAGPDPIFREVSQQWPESFTSGSNIEVEGSDIDNGFYNIVSVNDNRRELVLNKLDTDGIDDPTWTGFVVSELVAFSQVNLTGSVNGKKSGPFAASKSGKTSRYIWIDYKFPRGLGMLNDQGSIDDLTVTLRVEWRAISSGDAWQATTFTHTDNTLDQLGFSQRIDMELEMRAEVRLSLVTSKLDDLKAHDDLMWVGLRSEVLSPLSYPHDTCLLMKIKASSALSAAASTKVSGIGTRVVPTMQPDGSFVTDKTRNPVNALVHLFNTSNLDYLTDLDHSRLQYLNDICASRLQYFDGVFDNQLTFIDAAKRILDVGFAVPSIEWGKLRPVRDDSHRVVEQMFQPDNMTSPLRVREELIIDDEFDSVEVEYMDSKTWKSSTVLCSLPGDLGTKPKKVRAFGITERREAWRYGMRKRREYKYRRITYLFDTELDGFNCERLSCVGIADEDDFQGRIVNFDSHDNVASLSGLLDWIAGETHYTILRAPDGSPWGPIEVYQGGSDREFVLSSLPPFPISQGSQDDVLYRFGTLDNIETKALINTMQPAGTEKVSLVASGYDERVYADDDNEPPNTM</sequence>
<reference evidence="3" key="1">
    <citation type="submission" date="2019-07" db="EMBL/GenBank/DDBJ databases">
        <title>Shewanella sp. YLB-08 draft genomic sequence.</title>
        <authorList>
            <person name="Yu L."/>
        </authorList>
    </citation>
    <scope>NUCLEOTIDE SEQUENCE [LARGE SCALE GENOMIC DNA]</scope>
    <source>
        <strain evidence="3">JCM 20706</strain>
    </source>
</reference>
<organism evidence="2 3">
    <name type="scientific">Shewanella hanedai</name>
    <name type="common">Alteromonas hanedai</name>
    <dbReference type="NCBI Taxonomy" id="25"/>
    <lineage>
        <taxon>Bacteria</taxon>
        <taxon>Pseudomonadati</taxon>
        <taxon>Pseudomonadota</taxon>
        <taxon>Gammaproteobacteria</taxon>
        <taxon>Alteromonadales</taxon>
        <taxon>Shewanellaceae</taxon>
        <taxon>Shewanella</taxon>
    </lineage>
</organism>
<dbReference type="OrthoDB" id="6243207at2"/>
<feature type="domain" description="Tip attachment protein J HDII-ins2" evidence="1">
    <location>
        <begin position="351"/>
        <end position="462"/>
    </location>
</feature>
<evidence type="ECO:0000313" key="3">
    <source>
        <dbReference type="Proteomes" id="UP000318126"/>
    </source>
</evidence>
<accession>A0A553JDW4</accession>
<dbReference type="AlphaFoldDB" id="A0A553JDW4"/>
<keyword evidence="3" id="KW-1185">Reference proteome</keyword>
<dbReference type="EMBL" id="VKGK01000057">
    <property type="protein sequence ID" value="TRY10637.1"/>
    <property type="molecule type" value="Genomic_DNA"/>
</dbReference>
<dbReference type="NCBIfam" id="NF040662">
    <property type="entry name" value="attach_TipJ_rel"/>
    <property type="match status" value="1"/>
</dbReference>
<evidence type="ECO:0000313" key="2">
    <source>
        <dbReference type="EMBL" id="TRY10637.1"/>
    </source>
</evidence>
<dbReference type="Proteomes" id="UP000318126">
    <property type="component" value="Unassembled WGS sequence"/>
</dbReference>
<comment type="caution">
    <text evidence="2">The sequence shown here is derived from an EMBL/GenBank/DDBJ whole genome shotgun (WGS) entry which is preliminary data.</text>
</comment>
<dbReference type="RefSeq" id="WP_144042884.1">
    <property type="nucleotide sequence ID" value="NZ_BMPL01000011.1"/>
</dbReference>
<name>A0A553JDW4_SHEHA</name>
<dbReference type="InterPro" id="IPR055385">
    <property type="entry name" value="GpJ_HDII-ins2"/>
</dbReference>
<protein>
    <recommendedName>
        <fullName evidence="1">Tip attachment protein J HDII-ins2 domain-containing protein</fullName>
    </recommendedName>
</protein>
<gene>
    <name evidence="2" type="ORF">FN961_25105</name>
</gene>